<dbReference type="InterPro" id="IPR029479">
    <property type="entry name" value="Nitroreductase"/>
</dbReference>
<comment type="similarity">
    <text evidence="1">Belongs to the nitroreductase family.</text>
</comment>
<evidence type="ECO:0000256" key="1">
    <source>
        <dbReference type="ARBA" id="ARBA00007118"/>
    </source>
</evidence>
<feature type="domain" description="Nitroreductase" evidence="3">
    <location>
        <begin position="8"/>
        <end position="182"/>
    </location>
</feature>
<dbReference type="EMBL" id="JAEDAH010000005">
    <property type="protein sequence ID" value="MCA6062216.1"/>
    <property type="molecule type" value="Genomic_DNA"/>
</dbReference>
<organism evidence="4 5">
    <name type="scientific">Thalassolituus marinus</name>
    <dbReference type="NCBI Taxonomy" id="671053"/>
    <lineage>
        <taxon>Bacteria</taxon>
        <taxon>Pseudomonadati</taxon>
        <taxon>Pseudomonadota</taxon>
        <taxon>Gammaproteobacteria</taxon>
        <taxon>Oceanospirillales</taxon>
        <taxon>Oceanospirillaceae</taxon>
        <taxon>Thalassolituus</taxon>
    </lineage>
</organism>
<gene>
    <name evidence="4" type="ORF">I9W95_01210</name>
</gene>
<evidence type="ECO:0000256" key="2">
    <source>
        <dbReference type="ARBA" id="ARBA00023002"/>
    </source>
</evidence>
<dbReference type="RefSeq" id="WP_225670941.1">
    <property type="nucleotide sequence ID" value="NZ_JAEDAH010000005.1"/>
</dbReference>
<dbReference type="SUPFAM" id="SSF55469">
    <property type="entry name" value="FMN-dependent nitroreductase-like"/>
    <property type="match status" value="1"/>
</dbReference>
<protein>
    <submittedName>
        <fullName evidence="4">Nitroreductase family protein</fullName>
    </submittedName>
</protein>
<dbReference type="InterPro" id="IPR000415">
    <property type="entry name" value="Nitroreductase-like"/>
</dbReference>
<accession>A0ABS7ZKH0</accession>
<keyword evidence="5" id="KW-1185">Reference proteome</keyword>
<comment type="caution">
    <text evidence="4">The sequence shown here is derived from an EMBL/GenBank/DDBJ whole genome shotgun (WGS) entry which is preliminary data.</text>
</comment>
<proteinExistence type="inferred from homology"/>
<dbReference type="Proteomes" id="UP000714380">
    <property type="component" value="Unassembled WGS sequence"/>
</dbReference>
<evidence type="ECO:0000259" key="3">
    <source>
        <dbReference type="Pfam" id="PF00881"/>
    </source>
</evidence>
<reference evidence="4 5" key="1">
    <citation type="submission" date="2020-12" db="EMBL/GenBank/DDBJ databases">
        <title>Novel Thalassolituus-related marine hydrocarbonoclastic bacteria mediated algae-derived hydrocarbons mineralization in twilight zone of the northern South China Sea.</title>
        <authorList>
            <person name="Dong C."/>
        </authorList>
    </citation>
    <scope>NUCLEOTIDE SEQUENCE [LARGE SCALE GENOMIC DNA]</scope>
    <source>
        <strain evidence="4 5">IMCC1826</strain>
    </source>
</reference>
<dbReference type="Pfam" id="PF00881">
    <property type="entry name" value="Nitroreductase"/>
    <property type="match status" value="1"/>
</dbReference>
<dbReference type="PANTHER" id="PTHR43673">
    <property type="entry name" value="NAD(P)H NITROREDUCTASE YDGI-RELATED"/>
    <property type="match status" value="1"/>
</dbReference>
<dbReference type="PANTHER" id="PTHR43673:SF12">
    <property type="entry name" value="PROTEIN DRGA"/>
    <property type="match status" value="1"/>
</dbReference>
<name>A0ABS7ZKH0_9GAMM</name>
<keyword evidence="2" id="KW-0560">Oxidoreductase</keyword>
<evidence type="ECO:0000313" key="4">
    <source>
        <dbReference type="EMBL" id="MCA6062216.1"/>
    </source>
</evidence>
<sequence length="214" mass="23362">MNVFEALTQRTSVNYFDTERSVDSDTVAELINYAQKAPTAFNIQHTRYLVIREQSSKDALKEIAYGQQKVADAPVVILVLADELGHERMPEIAQRGVDAGIYDAGVRDYMVGAVNNSYASNPASAHDEALRSASMATMNLMTAATAMGLATGPMIGFDAQRLKQALHIGERYTPAMMITLGYAREGNWPGKPRLAAEEVSVFDLKVGETHAFSD</sequence>
<dbReference type="Gene3D" id="3.40.109.10">
    <property type="entry name" value="NADH Oxidase"/>
    <property type="match status" value="1"/>
</dbReference>
<evidence type="ECO:0000313" key="5">
    <source>
        <dbReference type="Proteomes" id="UP000714380"/>
    </source>
</evidence>